<feature type="region of interest" description="Disordered" evidence="1">
    <location>
        <begin position="1193"/>
        <end position="1227"/>
    </location>
</feature>
<keyword evidence="3" id="KW-1185">Reference proteome</keyword>
<evidence type="ECO:0000313" key="2">
    <source>
        <dbReference type="EMBL" id="CAK0846777.1"/>
    </source>
</evidence>
<protein>
    <submittedName>
        <fullName evidence="2">Uncharacterized protein</fullName>
    </submittedName>
</protein>
<feature type="region of interest" description="Disordered" evidence="1">
    <location>
        <begin position="1"/>
        <end position="37"/>
    </location>
</feature>
<dbReference type="EMBL" id="CAUYUJ010014846">
    <property type="protein sequence ID" value="CAK0846777.1"/>
    <property type="molecule type" value="Genomic_DNA"/>
</dbReference>
<reference evidence="2" key="1">
    <citation type="submission" date="2023-10" db="EMBL/GenBank/DDBJ databases">
        <authorList>
            <person name="Chen Y."/>
            <person name="Shah S."/>
            <person name="Dougan E. K."/>
            <person name="Thang M."/>
            <person name="Chan C."/>
        </authorList>
    </citation>
    <scope>NUCLEOTIDE SEQUENCE [LARGE SCALE GENOMIC DNA]</scope>
</reference>
<gene>
    <name evidence="2" type="ORF">PCOR1329_LOCUS40187</name>
</gene>
<evidence type="ECO:0000313" key="3">
    <source>
        <dbReference type="Proteomes" id="UP001189429"/>
    </source>
</evidence>
<feature type="compositionally biased region" description="Low complexity" evidence="1">
    <location>
        <begin position="364"/>
        <end position="379"/>
    </location>
</feature>
<name>A0ABN9TLA4_9DINO</name>
<dbReference type="Proteomes" id="UP001189429">
    <property type="component" value="Unassembled WGS sequence"/>
</dbReference>
<organism evidence="2 3">
    <name type="scientific">Prorocentrum cordatum</name>
    <dbReference type="NCBI Taxonomy" id="2364126"/>
    <lineage>
        <taxon>Eukaryota</taxon>
        <taxon>Sar</taxon>
        <taxon>Alveolata</taxon>
        <taxon>Dinophyceae</taxon>
        <taxon>Prorocentrales</taxon>
        <taxon>Prorocentraceae</taxon>
        <taxon>Prorocentrum</taxon>
    </lineage>
</organism>
<comment type="caution">
    <text evidence="2">The sequence shown here is derived from an EMBL/GenBank/DDBJ whole genome shotgun (WGS) entry which is preliminary data.</text>
</comment>
<feature type="region of interest" description="Disordered" evidence="1">
    <location>
        <begin position="284"/>
        <end position="392"/>
    </location>
</feature>
<sequence length="1227" mass="134647">MDLAELGACGSDAEGDQQQSDCEEPSAGELSDTDMDPPAECDGCGINSDSMCPISEIKGTPLQVPWARLKRKVIKKIKNGKVIKKSKQIASGKWCRNCFNFWRSNYTHVMKNLEDFDEKVKHAKGGKKKWDTARQNWIRKKAGGQARIRGNKPRASVKRYEKHELALKDPAAKFYTEKAYIKHFGDPKVNKAKPFRFKNKAGKLLVGYVVREGEEGVYTLEGSSAIGVMNSGELLAAEDNLYEDHADEVAQAAQAEEFVANGFVAQSAEDIHENQRLHRLRSDAAATAAVPEDDQSAISESEPRDHSDEQNGMSVSNKDSDDMSDDDGVGEHMQGRKRKAVTQKTSGKAKAKFLASGLVTPNRGTSSSVPPSPAPTVGASTGGTGGTSSKLTMNADSRKHGHLIIKQLKEAIEGFNKGNWGNLQPRQLQSHVKDLAKHNVAADKFLKALGRLELPAELSELTTLNDGLKCVLQFNKSWNQVSKGAADAALSQAKQLSRATGKPVPTHIMKVVLKKVTMDCDSWEGQLRTLEADNPDGAQMVAADDRAVVVQGVLLQVLGAMLDKIKLTSDTDRAVEDFFKNISVIEAMTLPKAIVDDAKAIGVSQKPSASTADVQWAATRLTSKKDQSVFVAMIKRKKLDAWDTCIAKLTQSLRDRQKMESKQQSVHDIVKTIDSTLSAVTPGADAAGIANLVEKFVAIAKRFVEIKWDEVGLERAEVFDPLRQLYAKLTYEILAKVPPDFFDEGKAPVDQKMKWVTETGEKLYDYGVKVNDSIRPGPQLPTIVFKEILMMATVPKAIVKRCFVGDSEISVELLTVVCLKMGPKDLMNLTKHLNLIELPMPGDWQAVASCMEWPADHVSDINDIIVKLMKMGDCLPEAMLIAVKGFLDMKGDITKFEESSVLSESDLKYLALDASGCLVDKHGIKGRLMAKSIDAIIANMDTHVGIANAYQTLCNKALKTEEFQNATEITNMLHSGVTLKMAIIPLIQSMITLDAEVQNDDKMFEAFGKFRLKKSEALNFFDHEANAELVKDYASAVDNVRQVLQMYADAKEKLLRSSLEKAVKSMVEATKDVEANLVPTATALKKFDLEEMQKVIDHPGRPVLIQAVKAANISFSEWKARSGFVMGTIDLTDLEGQVEMALKLRDKARTTVAIRSALLILSQKDQQTPTMIEDFFKNLRAAKSSIPAKLRKELEKLAPTATSAPEEVGEEAPGEPAAAAEEEEGES</sequence>
<feature type="compositionally biased region" description="Acidic residues" evidence="1">
    <location>
        <begin position="21"/>
        <end position="37"/>
    </location>
</feature>
<feature type="compositionally biased region" description="Basic residues" evidence="1">
    <location>
        <begin position="335"/>
        <end position="351"/>
    </location>
</feature>
<accession>A0ABN9TLA4</accession>
<proteinExistence type="predicted"/>
<evidence type="ECO:0000256" key="1">
    <source>
        <dbReference type="SAM" id="MobiDB-lite"/>
    </source>
</evidence>